<accession>A0A445GUB9</accession>
<name>A0A445GUB9_GLYSO</name>
<feature type="region of interest" description="Disordered" evidence="1">
    <location>
        <begin position="231"/>
        <end position="310"/>
    </location>
</feature>
<gene>
    <name evidence="2" type="ORF">D0Y65_041090</name>
</gene>
<dbReference type="PANTHER" id="PTHR33167">
    <property type="entry name" value="TRANSCRIPTION FACTOR, PUTATIVE (DUF863)-RELATED"/>
    <property type="match status" value="1"/>
</dbReference>
<keyword evidence="3" id="KW-1185">Reference proteome</keyword>
<feature type="compositionally biased region" description="Polar residues" evidence="1">
    <location>
        <begin position="281"/>
        <end position="293"/>
    </location>
</feature>
<sequence>MAISDCSGSGMGTKIEYSINLLASSVDSNNFIVGGVDVWEHYQNKGETNKHCSIGVNKLQDPMDRMLDRNNIESIKKTMQMHEEIFKYQVRELHRVYSVQKILMDDLRKETKQKKFWTPMNGIDISHSHFLQQQQQTTTTLISYGPDFHVQSLREDLCSKERSGSCSGETIKRQRGFDLERPAERDIFGGGCDEHEAGLSSYTALERCKISSNNDDGYDEDMEVDLTLSIGGGSQVNNKKNSSSKKPYLLPLGCSDSPNGKTRELNSSVSFQSDRVGDFSDPTTPMSSSSVTFDQERKGPHWLSQGLKLK</sequence>
<dbReference type="Proteomes" id="UP000289340">
    <property type="component" value="Chromosome 15"/>
</dbReference>
<evidence type="ECO:0000313" key="2">
    <source>
        <dbReference type="EMBL" id="RZB64879.1"/>
    </source>
</evidence>
<evidence type="ECO:0000256" key="1">
    <source>
        <dbReference type="SAM" id="MobiDB-lite"/>
    </source>
</evidence>
<dbReference type="AlphaFoldDB" id="A0A445GUB9"/>
<organism evidence="2 3">
    <name type="scientific">Glycine soja</name>
    <name type="common">Wild soybean</name>
    <dbReference type="NCBI Taxonomy" id="3848"/>
    <lineage>
        <taxon>Eukaryota</taxon>
        <taxon>Viridiplantae</taxon>
        <taxon>Streptophyta</taxon>
        <taxon>Embryophyta</taxon>
        <taxon>Tracheophyta</taxon>
        <taxon>Spermatophyta</taxon>
        <taxon>Magnoliopsida</taxon>
        <taxon>eudicotyledons</taxon>
        <taxon>Gunneridae</taxon>
        <taxon>Pentapetalae</taxon>
        <taxon>rosids</taxon>
        <taxon>fabids</taxon>
        <taxon>Fabales</taxon>
        <taxon>Fabaceae</taxon>
        <taxon>Papilionoideae</taxon>
        <taxon>50 kb inversion clade</taxon>
        <taxon>NPAAA clade</taxon>
        <taxon>indigoferoid/millettioid clade</taxon>
        <taxon>Phaseoleae</taxon>
        <taxon>Glycine</taxon>
        <taxon>Glycine subgen. Soja</taxon>
    </lineage>
</organism>
<reference evidence="2 3" key="1">
    <citation type="submission" date="2018-09" db="EMBL/GenBank/DDBJ databases">
        <title>A high-quality reference genome of wild soybean provides a powerful tool to mine soybean genomes.</title>
        <authorList>
            <person name="Xie M."/>
            <person name="Chung C.Y.L."/>
            <person name="Li M.-W."/>
            <person name="Wong F.-L."/>
            <person name="Chan T.-F."/>
            <person name="Lam H.-M."/>
        </authorList>
    </citation>
    <scope>NUCLEOTIDE SEQUENCE [LARGE SCALE GENOMIC DNA]</scope>
    <source>
        <strain evidence="3">cv. W05</strain>
        <tissue evidence="2">Hypocotyl of etiolated seedlings</tissue>
    </source>
</reference>
<dbReference type="PANTHER" id="PTHR33167:SF33">
    <property type="entry name" value="MYB-CC TYPE TRANSCRIPTION FACTOR LHEQLE-CONTAINING DOMAIN-CONTAINING PROTEIN"/>
    <property type="match status" value="1"/>
</dbReference>
<feature type="compositionally biased region" description="Low complexity" evidence="1">
    <location>
        <begin position="237"/>
        <end position="246"/>
    </location>
</feature>
<proteinExistence type="predicted"/>
<feature type="compositionally biased region" description="Polar residues" evidence="1">
    <location>
        <begin position="256"/>
        <end position="273"/>
    </location>
</feature>
<dbReference type="EMBL" id="QZWG01000015">
    <property type="protein sequence ID" value="RZB64879.1"/>
    <property type="molecule type" value="Genomic_DNA"/>
</dbReference>
<protein>
    <submittedName>
        <fullName evidence="2">Uncharacterized protein</fullName>
    </submittedName>
</protein>
<evidence type="ECO:0000313" key="3">
    <source>
        <dbReference type="Proteomes" id="UP000289340"/>
    </source>
</evidence>
<comment type="caution">
    <text evidence="2">The sequence shown here is derived from an EMBL/GenBank/DDBJ whole genome shotgun (WGS) entry which is preliminary data.</text>
</comment>